<name>A0AAV2HY45_LYMST</name>
<feature type="region of interest" description="Disordered" evidence="1">
    <location>
        <begin position="156"/>
        <end position="184"/>
    </location>
</feature>
<dbReference type="EMBL" id="CAXITT010000299">
    <property type="protein sequence ID" value="CAL1538452.1"/>
    <property type="molecule type" value="Genomic_DNA"/>
</dbReference>
<feature type="compositionally biased region" description="Acidic residues" evidence="1">
    <location>
        <begin position="129"/>
        <end position="139"/>
    </location>
</feature>
<accession>A0AAV2HY45</accession>
<reference evidence="2 3" key="1">
    <citation type="submission" date="2024-04" db="EMBL/GenBank/DDBJ databases">
        <authorList>
            <consortium name="Genoscope - CEA"/>
            <person name="William W."/>
        </authorList>
    </citation>
    <scope>NUCLEOTIDE SEQUENCE [LARGE SCALE GENOMIC DNA]</scope>
</reference>
<feature type="compositionally biased region" description="Basic and acidic residues" evidence="1">
    <location>
        <begin position="31"/>
        <end position="61"/>
    </location>
</feature>
<feature type="compositionally biased region" description="Basic and acidic residues" evidence="1">
    <location>
        <begin position="159"/>
        <end position="184"/>
    </location>
</feature>
<feature type="region of interest" description="Disordered" evidence="1">
    <location>
        <begin position="1"/>
        <end position="144"/>
    </location>
</feature>
<feature type="region of interest" description="Disordered" evidence="1">
    <location>
        <begin position="723"/>
        <end position="822"/>
    </location>
</feature>
<feature type="region of interest" description="Disordered" evidence="1">
    <location>
        <begin position="431"/>
        <end position="450"/>
    </location>
</feature>
<feature type="compositionally biased region" description="Basic and acidic residues" evidence="1">
    <location>
        <begin position="99"/>
        <end position="108"/>
    </location>
</feature>
<proteinExistence type="predicted"/>
<sequence length="822" mass="92891">MKEEEGQTERSEENGEENQVKEEGSVEMDGDNDKEKEGINENESGSHLEGKIRPVRDGEGKARKKRRKRRKRKRKMKTVSKTLEDGTVVEEELSTDWTDSEKASHDAVSDNETTDVSHSDDVSSAGDSYSEDEESDVSQDSETRVKMMIDSKYNQRLAKSWESRRKNPDLVQDKTRPKRRHDFEEKDMKQLNALAAGIPASKVELIKEVFDKAGWQRKNRVHKGRDEMMALSGTKINIQQQKGKTRSPWNHPGNKSTAIEPGHLGRVGLDPAGNPSLLGIPFMAEYYSYTQTRRQLDDEGFWDAQDGHFKTSEEQFRFSDLENELLKEEAITYGLKDEPSVEQEAALAVEKGRRKSTKRVMISNMPPLSTTISREEDCDTGIDTQSQVGSLDGRQDEEVTNVQETDNQVVAPTLSNNDPMSRFYARLQELNETNDDDIDTNNPDPDVDKRIRVSNDHRRIKTALRRLLTERLISDPSKLKSKKAGVQNEVNGRPIGAIYSNTNLSKNGLGVGQLKPGPGTDRFKVTSTNGSKPGNIVLTDLKINGIPVGQQSDPDIQDIEHKKQEKGYQAPDTRQPLKPIKQDRIPRKYSQPISQRLKPTPSHNERLSDGLKTDQAFLQRIQADPAARGKSNKANPSAFWSNNLSQQFSEHRSPADLRYVDDLDLRRLLEELYKDKKYMDKLITTAEDDLTETEVCRSLEQGRDYLIQRACFWLERGPLPPPPPLTAFSSKEQKVRAADKNPAQNESSTARSREKKSETLKAQPPGNGHSKETNENSNNVNENQEVKIGNGQWQAPELQDRSFGQNRQHSATTDDLVPNGIQ</sequence>
<dbReference type="Proteomes" id="UP001497497">
    <property type="component" value="Unassembled WGS sequence"/>
</dbReference>
<evidence type="ECO:0000313" key="2">
    <source>
        <dbReference type="EMBL" id="CAL1538452.1"/>
    </source>
</evidence>
<feature type="compositionally biased region" description="Basic residues" evidence="1">
    <location>
        <begin position="62"/>
        <end position="78"/>
    </location>
</feature>
<feature type="compositionally biased region" description="Basic and acidic residues" evidence="1">
    <location>
        <begin position="1"/>
        <end position="24"/>
    </location>
</feature>
<protein>
    <submittedName>
        <fullName evidence="2">Uncharacterized protein</fullName>
    </submittedName>
</protein>
<keyword evidence="3" id="KW-1185">Reference proteome</keyword>
<comment type="caution">
    <text evidence="2">The sequence shown here is derived from an EMBL/GenBank/DDBJ whole genome shotgun (WGS) entry which is preliminary data.</text>
</comment>
<evidence type="ECO:0000313" key="3">
    <source>
        <dbReference type="Proteomes" id="UP001497497"/>
    </source>
</evidence>
<dbReference type="AlphaFoldDB" id="A0AAV2HY45"/>
<organism evidence="2 3">
    <name type="scientific">Lymnaea stagnalis</name>
    <name type="common">Great pond snail</name>
    <name type="synonym">Helix stagnalis</name>
    <dbReference type="NCBI Taxonomy" id="6523"/>
    <lineage>
        <taxon>Eukaryota</taxon>
        <taxon>Metazoa</taxon>
        <taxon>Spiralia</taxon>
        <taxon>Lophotrochozoa</taxon>
        <taxon>Mollusca</taxon>
        <taxon>Gastropoda</taxon>
        <taxon>Heterobranchia</taxon>
        <taxon>Euthyneura</taxon>
        <taxon>Panpulmonata</taxon>
        <taxon>Hygrophila</taxon>
        <taxon>Lymnaeoidea</taxon>
        <taxon>Lymnaeidae</taxon>
        <taxon>Lymnaea</taxon>
    </lineage>
</organism>
<feature type="region of interest" description="Disordered" evidence="1">
    <location>
        <begin position="563"/>
        <end position="608"/>
    </location>
</feature>
<feature type="compositionally biased region" description="Polar residues" evidence="1">
    <location>
        <begin position="802"/>
        <end position="813"/>
    </location>
</feature>
<gene>
    <name evidence="2" type="ORF">GSLYS_00012273001</name>
</gene>
<evidence type="ECO:0000256" key="1">
    <source>
        <dbReference type="SAM" id="MobiDB-lite"/>
    </source>
</evidence>